<dbReference type="RefSeq" id="WP_172148517.1">
    <property type="nucleotide sequence ID" value="NZ_BAABID010000004.1"/>
</dbReference>
<gene>
    <name evidence="2" type="ORF">GCM10023216_06680</name>
</gene>
<dbReference type="Proteomes" id="UP001500956">
    <property type="component" value="Unassembled WGS sequence"/>
</dbReference>
<keyword evidence="3" id="KW-1185">Reference proteome</keyword>
<proteinExistence type="predicted"/>
<sequence>MDQFTMVVLLVGGGAVVFGATLLVRRVRPGLADVDTAPAGSILSYVAATFGILVGFLIVVLLGEATSARHAIGDEATSIGTAFDEAQLFPENEADLQHALICYARSVTEKEWPALAEGGSAPETDAAYRELIAAYGAVDEPTGGTFQSAAATNSFVQIGSISTARETRLVASELDLGPLIWTVLIGAALLVVFLLFVVTLPARPLVQASLLGLVGLFTTVLLVLLMALSSPFREGTRLASPELIEENTARMVSLAPEAAERPCAFDNAG</sequence>
<reference evidence="3" key="1">
    <citation type="journal article" date="2019" name="Int. J. Syst. Evol. Microbiol.">
        <title>The Global Catalogue of Microorganisms (GCM) 10K type strain sequencing project: providing services to taxonomists for standard genome sequencing and annotation.</title>
        <authorList>
            <consortium name="The Broad Institute Genomics Platform"/>
            <consortium name="The Broad Institute Genome Sequencing Center for Infectious Disease"/>
            <person name="Wu L."/>
            <person name="Ma J."/>
        </authorList>
    </citation>
    <scope>NUCLEOTIDE SEQUENCE [LARGE SCALE GENOMIC DNA]</scope>
    <source>
        <strain evidence="3">JCM 18063</strain>
    </source>
</reference>
<evidence type="ECO:0000313" key="3">
    <source>
        <dbReference type="Proteomes" id="UP001500956"/>
    </source>
</evidence>
<evidence type="ECO:0008006" key="4">
    <source>
        <dbReference type="Google" id="ProtNLM"/>
    </source>
</evidence>
<feature type="transmembrane region" description="Helical" evidence="1">
    <location>
        <begin position="42"/>
        <end position="62"/>
    </location>
</feature>
<organism evidence="2 3">
    <name type="scientific">Isoptericola chiayiensis</name>
    <dbReference type="NCBI Taxonomy" id="579446"/>
    <lineage>
        <taxon>Bacteria</taxon>
        <taxon>Bacillati</taxon>
        <taxon>Actinomycetota</taxon>
        <taxon>Actinomycetes</taxon>
        <taxon>Micrococcales</taxon>
        <taxon>Promicromonosporaceae</taxon>
        <taxon>Isoptericola</taxon>
    </lineage>
</organism>
<accession>A0ABP8Y3C1</accession>
<evidence type="ECO:0000256" key="1">
    <source>
        <dbReference type="SAM" id="Phobius"/>
    </source>
</evidence>
<feature type="transmembrane region" description="Helical" evidence="1">
    <location>
        <begin position="179"/>
        <end position="202"/>
    </location>
</feature>
<dbReference type="Pfam" id="PF14023">
    <property type="entry name" value="Bestrophin-like"/>
    <property type="match status" value="1"/>
</dbReference>
<protein>
    <recommendedName>
        <fullName evidence="4">DUF4239 domain-containing protein</fullName>
    </recommendedName>
</protein>
<name>A0ABP8Y3C1_9MICO</name>
<comment type="caution">
    <text evidence="2">The sequence shown here is derived from an EMBL/GenBank/DDBJ whole genome shotgun (WGS) entry which is preliminary data.</text>
</comment>
<feature type="transmembrane region" description="Helical" evidence="1">
    <location>
        <begin position="208"/>
        <end position="228"/>
    </location>
</feature>
<keyword evidence="1" id="KW-0812">Transmembrane</keyword>
<keyword evidence="1" id="KW-1133">Transmembrane helix</keyword>
<keyword evidence="1" id="KW-0472">Membrane</keyword>
<dbReference type="EMBL" id="BAABID010000004">
    <property type="protein sequence ID" value="GAA4720441.1"/>
    <property type="molecule type" value="Genomic_DNA"/>
</dbReference>
<dbReference type="InterPro" id="IPR025333">
    <property type="entry name" value="DUF4239"/>
</dbReference>
<evidence type="ECO:0000313" key="2">
    <source>
        <dbReference type="EMBL" id="GAA4720441.1"/>
    </source>
</evidence>